<feature type="compositionally biased region" description="Pro residues" evidence="1">
    <location>
        <begin position="821"/>
        <end position="830"/>
    </location>
</feature>
<evidence type="ECO:0000313" key="3">
    <source>
        <dbReference type="Proteomes" id="UP000003835"/>
    </source>
</evidence>
<feature type="compositionally biased region" description="Low complexity" evidence="1">
    <location>
        <begin position="286"/>
        <end position="298"/>
    </location>
</feature>
<keyword evidence="3" id="KW-1185">Reference proteome</keyword>
<dbReference type="Proteomes" id="UP000003835">
    <property type="component" value="Unassembled WGS sequence"/>
</dbReference>
<evidence type="ECO:0000256" key="1">
    <source>
        <dbReference type="SAM" id="MobiDB-lite"/>
    </source>
</evidence>
<feature type="compositionally biased region" description="Low complexity" evidence="1">
    <location>
        <begin position="201"/>
        <end position="222"/>
    </location>
</feature>
<feature type="region of interest" description="Disordered" evidence="1">
    <location>
        <begin position="517"/>
        <end position="719"/>
    </location>
</feature>
<sequence length="1003" mass="110400">MDYWEFLLQKEGDRTWLPIKSPKLDLDVGRYRVVAHSSRANTDVEICVTHTDTKETPPKRRYQKRSRRTNPDGLMVIIPFTYLKPGLWELRCCGDIMSDFLGNSWQETVQLSVVPKVSEVLEKAEDRGFQEGNQEQENKADENEITPETVNNDSAHPEERHSPLITSLHSPETEEVLPTQEQPAIADVDNDSLDSSHPVAQSTQSPSPTELPTLTETITLPQPHTPSQTPIAATDTAQTDTEHSVSHPTNGKIGDREETTPSETKATSPSPEALPELEIPEPDIPIPTSTSSQSPISNPILDQSLQVLEQVLQQVLDPVIKEFEASESSELPIPISPESEFSPEEDTSWQGLILTLEEEALVTQRGESLTVAGQVDQLKVHPLDPRETVLSETNQFQGILHYELRHPQTGEVVVDVRTPIAAPAFPVTFSQTLEIPSDSKTCLLLGKVNLYESTGTALASQPFTVTVDLDELLVAVQSGNWTKSEDTTPGVSTPQPKSQSIPLNQIFLDLVDNPNSRKPLIYQPSSHQPLPPQLYHPQSQPGLTKSLDLPTFSQPKPTTGRESESLAEIQPETETRSQAVEPTDKQTTETTPSAPDDTIEDFVIDSSVTESLVSETGEGETTETISVPNTAVTEASVQVETATESAEPSKETPPLEDNLAALAETSEQASTESTEISDVWTSTPKAEPESSQGEEIANPDLSEWKTAAMSTAAPPEQDPIAVDRAFTELNLNERFWGRLNALMTDTDLAEWLKVELPSSEDLVELEGELSEPEVDPLFAQPKEIPPSSDDDDQELNGFDESMWDEDTEEVGSLNHEEIPKLEPPVQPDHPPLNREELLEREIVVEDEPSTTESSASGTVGSRTVETATGARSHLRTSDMAQLDLGTPLPTPELFIPTQELAAGEPLLVKIKLNPHSARLGVKLWVQDRQSRSLLDGPRWLMELSPNKAGELEALTQLVVPFGTVEIRFEAITVDLDSERESHKVSVDRVVVPPDLSDFSEDEF</sequence>
<accession>B4VSL6</accession>
<feature type="compositionally biased region" description="Polar residues" evidence="1">
    <location>
        <begin position="850"/>
        <end position="866"/>
    </location>
</feature>
<protein>
    <submittedName>
        <fullName evidence="2">Uncharacterized protein</fullName>
    </submittedName>
</protein>
<feature type="compositionally biased region" description="Acidic residues" evidence="1">
    <location>
        <begin position="765"/>
        <end position="774"/>
    </location>
</feature>
<feature type="region of interest" description="Disordered" evidence="1">
    <location>
        <begin position="765"/>
        <end position="832"/>
    </location>
</feature>
<feature type="compositionally biased region" description="Polar residues" evidence="1">
    <location>
        <begin position="625"/>
        <end position="646"/>
    </location>
</feature>
<reference evidence="2 3" key="1">
    <citation type="submission" date="2008-07" db="EMBL/GenBank/DDBJ databases">
        <authorList>
            <person name="Tandeau de Marsac N."/>
            <person name="Ferriera S."/>
            <person name="Johnson J."/>
            <person name="Kravitz S."/>
            <person name="Beeson K."/>
            <person name="Sutton G."/>
            <person name="Rogers Y.-H."/>
            <person name="Friedman R."/>
            <person name="Frazier M."/>
            <person name="Venter J.C."/>
        </authorList>
    </citation>
    <scope>NUCLEOTIDE SEQUENCE [LARGE SCALE GENOMIC DNA]</scope>
    <source>
        <strain evidence="2 3">PCC 7420</strain>
    </source>
</reference>
<dbReference type="AlphaFoldDB" id="B4VSL6"/>
<dbReference type="eggNOG" id="COG3115">
    <property type="taxonomic scope" value="Bacteria"/>
</dbReference>
<feature type="region of interest" description="Disordered" evidence="1">
    <location>
        <begin position="480"/>
        <end position="499"/>
    </location>
</feature>
<dbReference type="eggNOG" id="COG3266">
    <property type="taxonomic scope" value="Bacteria"/>
</dbReference>
<name>B4VSL6_9CYAN</name>
<dbReference type="EMBL" id="DS989850">
    <property type="protein sequence ID" value="EDX75106.1"/>
    <property type="molecule type" value="Genomic_DNA"/>
</dbReference>
<feature type="region of interest" description="Disordered" evidence="1">
    <location>
        <begin position="125"/>
        <end position="162"/>
    </location>
</feature>
<organism evidence="2 3">
    <name type="scientific">Coleofasciculus chthonoplastes PCC 7420</name>
    <dbReference type="NCBI Taxonomy" id="118168"/>
    <lineage>
        <taxon>Bacteria</taxon>
        <taxon>Bacillati</taxon>
        <taxon>Cyanobacteriota</taxon>
        <taxon>Cyanophyceae</taxon>
        <taxon>Coleofasciculales</taxon>
        <taxon>Coleofasciculaceae</taxon>
        <taxon>Coleofasciculus</taxon>
    </lineage>
</organism>
<feature type="compositionally biased region" description="Low complexity" evidence="1">
    <location>
        <begin position="660"/>
        <end position="677"/>
    </location>
</feature>
<feature type="compositionally biased region" description="Low complexity" evidence="1">
    <location>
        <begin position="268"/>
        <end position="277"/>
    </location>
</feature>
<dbReference type="HOGENOM" id="CLU_008254_0_0_3"/>
<proteinExistence type="predicted"/>
<evidence type="ECO:0000313" key="2">
    <source>
        <dbReference type="EMBL" id="EDX75106.1"/>
    </source>
</evidence>
<gene>
    <name evidence="2" type="ORF">MC7420_2110</name>
</gene>
<feature type="region of interest" description="Disordered" evidence="1">
    <location>
        <begin position="188"/>
        <end position="298"/>
    </location>
</feature>
<dbReference type="STRING" id="118168.MC7420_2110"/>
<feature type="compositionally biased region" description="Polar residues" evidence="1">
    <location>
        <begin position="225"/>
        <end position="239"/>
    </location>
</feature>
<feature type="compositionally biased region" description="Polar residues" evidence="1">
    <location>
        <begin position="679"/>
        <end position="693"/>
    </location>
</feature>
<dbReference type="OrthoDB" id="452859at2"/>
<feature type="region of interest" description="Disordered" evidence="1">
    <location>
        <begin position="845"/>
        <end position="878"/>
    </location>
</feature>
<dbReference type="RefSeq" id="WP_006101380.1">
    <property type="nucleotide sequence ID" value="NZ_DS989850.1"/>
</dbReference>